<reference evidence="2 3" key="1">
    <citation type="journal article" date="2020" name="Genomics">
        <title>Complete, high-quality genomes from long-read metagenomic sequencing of two wolf lichen thalli reveals enigmatic genome architecture.</title>
        <authorList>
            <person name="McKenzie S.K."/>
            <person name="Walston R.F."/>
            <person name="Allen J.L."/>
        </authorList>
    </citation>
    <scope>NUCLEOTIDE SEQUENCE [LARGE SCALE GENOMIC DNA]</scope>
    <source>
        <strain evidence="2">WasteWater1</strain>
    </source>
</reference>
<dbReference type="GO" id="GO:0016787">
    <property type="term" value="F:hydrolase activity"/>
    <property type="evidence" value="ECO:0007669"/>
    <property type="project" value="UniProtKB-KW"/>
</dbReference>
<dbReference type="EMBL" id="JACCJB010000021">
    <property type="protein sequence ID" value="KAF6219017.1"/>
    <property type="molecule type" value="Genomic_DNA"/>
</dbReference>
<dbReference type="RefSeq" id="XP_037148452.1">
    <property type="nucleotide sequence ID" value="XM_037296470.1"/>
</dbReference>
<dbReference type="SUPFAM" id="SSF56784">
    <property type="entry name" value="HAD-like"/>
    <property type="match status" value="1"/>
</dbReference>
<dbReference type="Gene3D" id="1.10.150.750">
    <property type="match status" value="1"/>
</dbReference>
<dbReference type="InterPro" id="IPR051540">
    <property type="entry name" value="S-2-haloacid_dehalogenase"/>
</dbReference>
<dbReference type="PANTHER" id="PTHR43316:SF9">
    <property type="entry name" value="ACID DEHALOGENASE, PUTATIVE (AFU_ORTHOLOGUE AFUA_6G14460)-RELATED"/>
    <property type="match status" value="1"/>
</dbReference>
<dbReference type="Proteomes" id="UP000593566">
    <property type="component" value="Unassembled WGS sequence"/>
</dbReference>
<keyword evidence="1" id="KW-0378">Hydrolase</keyword>
<gene>
    <name evidence="2" type="ORF">HO133_005561</name>
</gene>
<name>A0A8H6C8R6_9LECA</name>
<dbReference type="GeneID" id="59333967"/>
<dbReference type="InterPro" id="IPR023214">
    <property type="entry name" value="HAD_sf"/>
</dbReference>
<dbReference type="Pfam" id="PF00702">
    <property type="entry name" value="Hydrolase"/>
    <property type="match status" value="1"/>
</dbReference>
<keyword evidence="3" id="KW-1185">Reference proteome</keyword>
<evidence type="ECO:0000313" key="3">
    <source>
        <dbReference type="Proteomes" id="UP000593566"/>
    </source>
</evidence>
<dbReference type="AlphaFoldDB" id="A0A8H6C8R6"/>
<accession>A0A8H6C8R6</accession>
<evidence type="ECO:0008006" key="4">
    <source>
        <dbReference type="Google" id="ProtNLM"/>
    </source>
</evidence>
<protein>
    <recommendedName>
        <fullName evidence="4">Haloacid dehalogenase</fullName>
    </recommendedName>
</protein>
<evidence type="ECO:0000313" key="2">
    <source>
        <dbReference type="EMBL" id="KAF6219017.1"/>
    </source>
</evidence>
<organism evidence="2 3">
    <name type="scientific">Letharia lupina</name>
    <dbReference type="NCBI Taxonomy" id="560253"/>
    <lineage>
        <taxon>Eukaryota</taxon>
        <taxon>Fungi</taxon>
        <taxon>Dikarya</taxon>
        <taxon>Ascomycota</taxon>
        <taxon>Pezizomycotina</taxon>
        <taxon>Lecanoromycetes</taxon>
        <taxon>OSLEUM clade</taxon>
        <taxon>Lecanoromycetidae</taxon>
        <taxon>Lecanorales</taxon>
        <taxon>Lecanorineae</taxon>
        <taxon>Parmeliaceae</taxon>
        <taxon>Letharia</taxon>
    </lineage>
</organism>
<proteinExistence type="predicted"/>
<dbReference type="PANTHER" id="PTHR43316">
    <property type="entry name" value="HYDROLASE, HALOACID DELAHOGENASE-RELATED"/>
    <property type="match status" value="1"/>
</dbReference>
<sequence>MKVRTIDPKSLTDFKLLAFDCFSTLVDWKSGIYNELQPLLGRLPASNPLKKDRVSLLKRFDEIEVSICASKPDLLYPSLLSEAYIGLADALDLPAPTKPEADAFGASVGKWPIFPDTIEALKQLKKRYKLVILSNVDKKSFAQVLKGALAGIEFDAVYVAEDIRSYKPDLKNFQYLITHARDELGVQMEQILMTAEGLESDHVPAMKMGMTSAWISRGEGNDELKAVEGKVAFTWRFDTMGEMAAAAEREFGK</sequence>
<evidence type="ECO:0000256" key="1">
    <source>
        <dbReference type="ARBA" id="ARBA00022801"/>
    </source>
</evidence>
<dbReference type="Gene3D" id="3.40.50.1000">
    <property type="entry name" value="HAD superfamily/HAD-like"/>
    <property type="match status" value="1"/>
</dbReference>
<comment type="caution">
    <text evidence="2">The sequence shown here is derived from an EMBL/GenBank/DDBJ whole genome shotgun (WGS) entry which is preliminary data.</text>
</comment>
<dbReference type="InterPro" id="IPR036412">
    <property type="entry name" value="HAD-like_sf"/>
</dbReference>